<gene>
    <name evidence="4" type="ORF">F0U60_42495</name>
</gene>
<dbReference type="PANTHER" id="PTHR43081:SF1">
    <property type="entry name" value="ADENYLATE CYCLASE, TERMINAL-DIFFERENTIATION SPECIFIC"/>
    <property type="match status" value="1"/>
</dbReference>
<dbReference type="SUPFAM" id="SSF55073">
    <property type="entry name" value="Nucleotide cyclase"/>
    <property type="match status" value="1"/>
</dbReference>
<feature type="domain" description="Guanylate cyclase" evidence="3">
    <location>
        <begin position="547"/>
        <end position="681"/>
    </location>
</feature>
<feature type="region of interest" description="Disordered" evidence="1">
    <location>
        <begin position="165"/>
        <end position="188"/>
    </location>
</feature>
<dbReference type="InterPro" id="IPR029787">
    <property type="entry name" value="Nucleotide_cyclase"/>
</dbReference>
<dbReference type="Gene3D" id="3.30.70.1230">
    <property type="entry name" value="Nucleotide cyclase"/>
    <property type="match status" value="1"/>
</dbReference>
<dbReference type="Pfam" id="PF05226">
    <property type="entry name" value="CHASE2"/>
    <property type="match status" value="1"/>
</dbReference>
<dbReference type="RefSeq" id="WP_395808696.1">
    <property type="nucleotide sequence ID" value="NZ_CP043494.1"/>
</dbReference>
<protein>
    <submittedName>
        <fullName evidence="4">Adenylate/guanylate cyclase domain-containing protein</fullName>
    </submittedName>
</protein>
<dbReference type="Pfam" id="PF00211">
    <property type="entry name" value="Guanylate_cyc"/>
    <property type="match status" value="1"/>
</dbReference>
<evidence type="ECO:0000313" key="5">
    <source>
        <dbReference type="Proteomes" id="UP001611383"/>
    </source>
</evidence>
<feature type="transmembrane region" description="Helical" evidence="2">
    <location>
        <begin position="488"/>
        <end position="506"/>
    </location>
</feature>
<feature type="transmembrane region" description="Helical" evidence="2">
    <location>
        <begin position="430"/>
        <end position="451"/>
    </location>
</feature>
<dbReference type="InterPro" id="IPR050697">
    <property type="entry name" value="Adenylyl/Guanylyl_Cyclase_3/4"/>
</dbReference>
<dbReference type="SMART" id="SM01080">
    <property type="entry name" value="CHASE2"/>
    <property type="match status" value="1"/>
</dbReference>
<keyword evidence="5" id="KW-1185">Reference proteome</keyword>
<evidence type="ECO:0000259" key="3">
    <source>
        <dbReference type="PROSITE" id="PS50125"/>
    </source>
</evidence>
<evidence type="ECO:0000256" key="1">
    <source>
        <dbReference type="SAM" id="MobiDB-lite"/>
    </source>
</evidence>
<organism evidence="4 5">
    <name type="scientific">Archangium minus</name>
    <dbReference type="NCBI Taxonomy" id="83450"/>
    <lineage>
        <taxon>Bacteria</taxon>
        <taxon>Pseudomonadati</taxon>
        <taxon>Myxococcota</taxon>
        <taxon>Myxococcia</taxon>
        <taxon>Myxococcales</taxon>
        <taxon>Cystobacterineae</taxon>
        <taxon>Archangiaceae</taxon>
        <taxon>Archangium</taxon>
    </lineage>
</organism>
<reference evidence="4 5" key="1">
    <citation type="submission" date="2019-08" db="EMBL/GenBank/DDBJ databases">
        <title>Archangium and Cystobacter genomes.</title>
        <authorList>
            <person name="Chen I.-C.K."/>
            <person name="Wielgoss S."/>
        </authorList>
    </citation>
    <scope>NUCLEOTIDE SEQUENCE [LARGE SCALE GENOMIC DNA]</scope>
    <source>
        <strain evidence="4 5">Cbm 6</strain>
    </source>
</reference>
<feature type="compositionally biased region" description="Pro residues" evidence="1">
    <location>
        <begin position="169"/>
        <end position="179"/>
    </location>
</feature>
<dbReference type="Proteomes" id="UP001611383">
    <property type="component" value="Chromosome"/>
</dbReference>
<dbReference type="CDD" id="cd07302">
    <property type="entry name" value="CHD"/>
    <property type="match status" value="1"/>
</dbReference>
<keyword evidence="2" id="KW-0812">Transmembrane</keyword>
<keyword evidence="2" id="KW-1133">Transmembrane helix</keyword>
<accession>A0ABY9X3S4</accession>
<dbReference type="EMBL" id="CP043494">
    <property type="protein sequence ID" value="WNG50059.1"/>
    <property type="molecule type" value="Genomic_DNA"/>
</dbReference>
<keyword evidence="2" id="KW-0472">Membrane</keyword>
<dbReference type="PROSITE" id="PS50125">
    <property type="entry name" value="GUANYLATE_CYCLASE_2"/>
    <property type="match status" value="1"/>
</dbReference>
<proteinExistence type="predicted"/>
<sequence>MKPFLRVLALRLRNSWKFMLLVAVLATGSAALCQKYDLLRMSDAELGAYDQGLTFFTGGHPRSRDVVIVGIDDKTLQGIRDNEQYVRNYGVYPYSRNLWARVFEHLVDQGARAIVFDGVMDERGTDESNDLALAQVLEERGIPLTLGFNINAGQPALPRVEPVNRLPQVPTPRPAPAPEASPASAEGEDFVEAAPTGVATGDNFDDFVETEGAPPLTREEVARALAFPVHHSGLTLPTLEQTSSDDGSRLMRHPVQPLPGLVRTTPGFGLVVLEEDEDGRLRRTRFAYSDGANTYATLSLAAAADILGAERVELTPGKLKLGSRELPINPDGSAELDFGGAWKDRFEALSVYAVLEDWARREEHRTKGTAYVPAIPEGTFRNKVVLVGGLSLGTSDVKATPFQSDSPGLVKHAVMLEALLSGGFITEAPFWASLLLTFGVALFSVMLITLMRAPALEIAWPLLLFFGLFLITGLFLEHGRVHVLSAMPIYAGEVASLSAIAFNHMFANRERERLRQAFNRFLDKTLVDQLVEQQKLPSLEGETREITAFFSDIRGFSSFSERFKDDPKALVALLNRYLTRVSSVLMAHGACLDKYIGDAVVCLFGAPLDMPDHAVRACHAALAVRDEVDALRAELQKEGLPDVYTRIGLNSAEMFVGNFGSEHLLDYTAIGDGMNLASRLEGANKAYGSVIMIGPRTYELAREHIEARELDRVKVAGKEEAVTVYELLARAGELPAAKRTTVERYHRALALYREARFEEAALVLEEALAADAEDGPSGALLARCRRYALNPPPLPFDGVASLEK</sequence>
<dbReference type="PANTHER" id="PTHR43081">
    <property type="entry name" value="ADENYLATE CYCLASE, TERMINAL-DIFFERENTIATION SPECIFIC-RELATED"/>
    <property type="match status" value="1"/>
</dbReference>
<name>A0ABY9X3S4_9BACT</name>
<evidence type="ECO:0000313" key="4">
    <source>
        <dbReference type="EMBL" id="WNG50059.1"/>
    </source>
</evidence>
<evidence type="ECO:0000256" key="2">
    <source>
        <dbReference type="SAM" id="Phobius"/>
    </source>
</evidence>
<dbReference type="InterPro" id="IPR001054">
    <property type="entry name" value="A/G_cyclase"/>
</dbReference>
<feature type="transmembrane region" description="Helical" evidence="2">
    <location>
        <begin position="458"/>
        <end position="476"/>
    </location>
</feature>
<dbReference type="SMART" id="SM00044">
    <property type="entry name" value="CYCc"/>
    <property type="match status" value="1"/>
</dbReference>
<dbReference type="InterPro" id="IPR007890">
    <property type="entry name" value="CHASE2"/>
</dbReference>